<feature type="domain" description="Nephrocystin 3-like N-terminal" evidence="3">
    <location>
        <begin position="281"/>
        <end position="435"/>
    </location>
</feature>
<dbReference type="EMBL" id="JAGTJQ010000009">
    <property type="protein sequence ID" value="KAH7025212.1"/>
    <property type="molecule type" value="Genomic_DNA"/>
</dbReference>
<evidence type="ECO:0000259" key="3">
    <source>
        <dbReference type="Pfam" id="PF24883"/>
    </source>
</evidence>
<dbReference type="PANTHER" id="PTHR10622:SF11">
    <property type="entry name" value="HET-DOMAIN-CONTAINING PROTEIN"/>
    <property type="match status" value="1"/>
</dbReference>
<organism evidence="4 5">
    <name type="scientific">Microdochium trichocladiopsis</name>
    <dbReference type="NCBI Taxonomy" id="1682393"/>
    <lineage>
        <taxon>Eukaryota</taxon>
        <taxon>Fungi</taxon>
        <taxon>Dikarya</taxon>
        <taxon>Ascomycota</taxon>
        <taxon>Pezizomycotina</taxon>
        <taxon>Sordariomycetes</taxon>
        <taxon>Xylariomycetidae</taxon>
        <taxon>Xylariales</taxon>
        <taxon>Microdochiaceae</taxon>
        <taxon>Microdochium</taxon>
    </lineage>
</organism>
<dbReference type="InterPro" id="IPR027417">
    <property type="entry name" value="P-loop_NTPase"/>
</dbReference>
<dbReference type="Proteomes" id="UP000756346">
    <property type="component" value="Unassembled WGS sequence"/>
</dbReference>
<evidence type="ECO:0000256" key="1">
    <source>
        <dbReference type="ARBA" id="ARBA00022737"/>
    </source>
</evidence>
<keyword evidence="1" id="KW-0677">Repeat</keyword>
<dbReference type="SUPFAM" id="SSF52540">
    <property type="entry name" value="P-loop containing nucleoside triphosphate hydrolases"/>
    <property type="match status" value="1"/>
</dbReference>
<evidence type="ECO:0000313" key="4">
    <source>
        <dbReference type="EMBL" id="KAH7025212.1"/>
    </source>
</evidence>
<dbReference type="RefSeq" id="XP_046008760.1">
    <property type="nucleotide sequence ID" value="XM_046155151.1"/>
</dbReference>
<dbReference type="PANTHER" id="PTHR10622">
    <property type="entry name" value="HET DOMAIN-CONTAINING PROTEIN"/>
    <property type="match status" value="1"/>
</dbReference>
<dbReference type="Pfam" id="PF06985">
    <property type="entry name" value="HET"/>
    <property type="match status" value="1"/>
</dbReference>
<name>A0A9P9BLS6_9PEZI</name>
<dbReference type="AlphaFoldDB" id="A0A9P9BLS6"/>
<gene>
    <name evidence="4" type="ORF">B0I36DRAFT_332726</name>
</gene>
<comment type="caution">
    <text evidence="4">The sequence shown here is derived from an EMBL/GenBank/DDBJ whole genome shotgun (WGS) entry which is preliminary data.</text>
</comment>
<dbReference type="Gene3D" id="3.40.50.300">
    <property type="entry name" value="P-loop containing nucleotide triphosphate hydrolases"/>
    <property type="match status" value="1"/>
</dbReference>
<evidence type="ECO:0000259" key="2">
    <source>
        <dbReference type="Pfam" id="PF06985"/>
    </source>
</evidence>
<sequence>MRLLEIKEHGSLSLREYSPEDVPPYAILSHTWGPDDQEITFQDVHKHTGHHKDGYRKFAFCSQQATLDGLNHFWIDTCCIDKSNSQELQEAINSMFRWFRDAEHCYVFLTDVHKNASDDDNRPSQVQWEKAFRSSRWFTRGWTLQELLAPSSVQFFSKDGRKLGDKRTFEQHIHEITSIPIAALRGGLFEHDVDERMKWMGKRETTRPEDIAYALLGLLGVQMPSIYGEEKESALRRLRREVRKVTSPLSVPMANRAAFDSRDEEHNPRCHQKTRTELVHQIDEWARFGKEPIFWLKGMAGTGKLTVSRTIAQRFDKGMLAGSFFFKRGEIDRGNATKFFTTLAAHFAIRVPHVRRLARSTLDADPRLPSKGLREQFERLIWQPLTQLQDPQTFIIVIDALDECDRDEDIRVIIYLFAREKTLRHIRLRVFLTSRPELPIRLGFTQIRGDY</sequence>
<reference evidence="4" key="1">
    <citation type="journal article" date="2021" name="Nat. Commun.">
        <title>Genetic determinants of endophytism in the Arabidopsis root mycobiome.</title>
        <authorList>
            <person name="Mesny F."/>
            <person name="Miyauchi S."/>
            <person name="Thiergart T."/>
            <person name="Pickel B."/>
            <person name="Atanasova L."/>
            <person name="Karlsson M."/>
            <person name="Huettel B."/>
            <person name="Barry K.W."/>
            <person name="Haridas S."/>
            <person name="Chen C."/>
            <person name="Bauer D."/>
            <person name="Andreopoulos W."/>
            <person name="Pangilinan J."/>
            <person name="LaButti K."/>
            <person name="Riley R."/>
            <person name="Lipzen A."/>
            <person name="Clum A."/>
            <person name="Drula E."/>
            <person name="Henrissat B."/>
            <person name="Kohler A."/>
            <person name="Grigoriev I.V."/>
            <person name="Martin F.M."/>
            <person name="Hacquard S."/>
        </authorList>
    </citation>
    <scope>NUCLEOTIDE SEQUENCE</scope>
    <source>
        <strain evidence="4">MPI-CAGE-CH-0230</strain>
    </source>
</reference>
<feature type="domain" description="Heterokaryon incompatibility" evidence="2">
    <location>
        <begin position="25"/>
        <end position="116"/>
    </location>
</feature>
<dbReference type="InterPro" id="IPR056884">
    <property type="entry name" value="NPHP3-like_N"/>
</dbReference>
<protein>
    <submittedName>
        <fullName evidence="4">Heterokaryon incompatibility protein-domain-containing protein</fullName>
    </submittedName>
</protein>
<dbReference type="InterPro" id="IPR010730">
    <property type="entry name" value="HET"/>
</dbReference>
<dbReference type="GeneID" id="70184697"/>
<accession>A0A9P9BLS6</accession>
<dbReference type="Pfam" id="PF24883">
    <property type="entry name" value="NPHP3_N"/>
    <property type="match status" value="1"/>
</dbReference>
<proteinExistence type="predicted"/>
<keyword evidence="5" id="KW-1185">Reference proteome</keyword>
<evidence type="ECO:0000313" key="5">
    <source>
        <dbReference type="Proteomes" id="UP000756346"/>
    </source>
</evidence>
<dbReference type="OrthoDB" id="674604at2759"/>